<feature type="transmembrane region" description="Helical" evidence="1">
    <location>
        <begin position="67"/>
        <end position="89"/>
    </location>
</feature>
<feature type="transmembrane region" description="Helical" evidence="1">
    <location>
        <begin position="158"/>
        <end position="178"/>
    </location>
</feature>
<feature type="transmembrane region" description="Helical" evidence="1">
    <location>
        <begin position="222"/>
        <end position="242"/>
    </location>
</feature>
<reference evidence="2 3" key="1">
    <citation type="submission" date="2024-03" db="EMBL/GenBank/DDBJ databases">
        <title>The Acrasis kona genome and developmental transcriptomes reveal deep origins of eukaryotic multicellular pathways.</title>
        <authorList>
            <person name="Sheikh S."/>
            <person name="Fu C.-J."/>
            <person name="Brown M.W."/>
            <person name="Baldauf S.L."/>
        </authorList>
    </citation>
    <scope>NUCLEOTIDE SEQUENCE [LARGE SCALE GENOMIC DNA]</scope>
    <source>
        <strain evidence="2 3">ATCC MYA-3509</strain>
    </source>
</reference>
<evidence type="ECO:0008006" key="4">
    <source>
        <dbReference type="Google" id="ProtNLM"/>
    </source>
</evidence>
<feature type="transmembrane region" description="Helical" evidence="1">
    <location>
        <begin position="128"/>
        <end position="146"/>
    </location>
</feature>
<keyword evidence="3" id="KW-1185">Reference proteome</keyword>
<feature type="transmembrane region" description="Helical" evidence="1">
    <location>
        <begin position="190"/>
        <end position="210"/>
    </location>
</feature>
<evidence type="ECO:0000313" key="3">
    <source>
        <dbReference type="Proteomes" id="UP001431209"/>
    </source>
</evidence>
<protein>
    <recommendedName>
        <fullName evidence="4">Transmembrane protein</fullName>
    </recommendedName>
</protein>
<sequence length="254" mass="30377">MIDIRSFIYDTFTIFDAEHSIHLALVWSIVCLMILVLFYPFIIKYIKLILPCRDKMLPASKIPQSTFRSFMNSLITLWTLVMLASVIPMYRRSGSEYLCFWAFVLQAFLSGINLFTRYRSIRRFTLRYLIWPVHAIMCMANFGYVHYDFINYSWDYHIVHFLPPVFLWTWVLLHIYEYDDDVDVLRIGRLSTFYMLFIGLFFLVVYQNYVTPVEVYENPMEHMFLLATFGLGMVQLFTAIIWTTTRAVYKKCTE</sequence>
<keyword evidence="1" id="KW-0472">Membrane</keyword>
<keyword evidence="1" id="KW-1133">Transmembrane helix</keyword>
<proteinExistence type="predicted"/>
<comment type="caution">
    <text evidence="2">The sequence shown here is derived from an EMBL/GenBank/DDBJ whole genome shotgun (WGS) entry which is preliminary data.</text>
</comment>
<evidence type="ECO:0000313" key="2">
    <source>
        <dbReference type="EMBL" id="KAL0478473.1"/>
    </source>
</evidence>
<name>A0AAW2YM64_9EUKA</name>
<accession>A0AAW2YM64</accession>
<dbReference type="AlphaFoldDB" id="A0AAW2YM64"/>
<organism evidence="2 3">
    <name type="scientific">Acrasis kona</name>
    <dbReference type="NCBI Taxonomy" id="1008807"/>
    <lineage>
        <taxon>Eukaryota</taxon>
        <taxon>Discoba</taxon>
        <taxon>Heterolobosea</taxon>
        <taxon>Tetramitia</taxon>
        <taxon>Eutetramitia</taxon>
        <taxon>Acrasidae</taxon>
        <taxon>Acrasis</taxon>
    </lineage>
</organism>
<evidence type="ECO:0000256" key="1">
    <source>
        <dbReference type="SAM" id="Phobius"/>
    </source>
</evidence>
<feature type="transmembrane region" description="Helical" evidence="1">
    <location>
        <begin position="20"/>
        <end position="46"/>
    </location>
</feature>
<gene>
    <name evidence="2" type="ORF">AKO1_008220</name>
</gene>
<keyword evidence="1" id="KW-0812">Transmembrane</keyword>
<dbReference type="Proteomes" id="UP001431209">
    <property type="component" value="Unassembled WGS sequence"/>
</dbReference>
<feature type="transmembrane region" description="Helical" evidence="1">
    <location>
        <begin position="95"/>
        <end position="116"/>
    </location>
</feature>
<dbReference type="EMBL" id="JAOPGA020000406">
    <property type="protein sequence ID" value="KAL0478473.1"/>
    <property type="molecule type" value="Genomic_DNA"/>
</dbReference>